<name>A0A381PHS4_9ZZZZ</name>
<keyword evidence="2" id="KW-0472">Membrane</keyword>
<feature type="region of interest" description="Disordered" evidence="1">
    <location>
        <begin position="1"/>
        <end position="26"/>
    </location>
</feature>
<evidence type="ECO:0000256" key="2">
    <source>
        <dbReference type="SAM" id="Phobius"/>
    </source>
</evidence>
<feature type="transmembrane region" description="Helical" evidence="2">
    <location>
        <begin position="53"/>
        <end position="75"/>
    </location>
</feature>
<evidence type="ECO:0000256" key="1">
    <source>
        <dbReference type="SAM" id="MobiDB-lite"/>
    </source>
</evidence>
<organism evidence="3">
    <name type="scientific">marine metagenome</name>
    <dbReference type="NCBI Taxonomy" id="408172"/>
    <lineage>
        <taxon>unclassified sequences</taxon>
        <taxon>metagenomes</taxon>
        <taxon>ecological metagenomes</taxon>
    </lineage>
</organism>
<feature type="transmembrane region" description="Helical" evidence="2">
    <location>
        <begin position="142"/>
        <end position="161"/>
    </location>
</feature>
<proteinExistence type="predicted"/>
<feature type="transmembrane region" description="Helical" evidence="2">
    <location>
        <begin position="173"/>
        <end position="194"/>
    </location>
</feature>
<protein>
    <submittedName>
        <fullName evidence="3">Uncharacterized protein</fullName>
    </submittedName>
</protein>
<sequence>MNKALQKDDETKDSQREGLQKNQAGSQEEKSKSVSFSFFLYRLIAYADTHRSVASFVIILLLVWFSDLLFNNFLFVPYAELVESLSGVQPGGFAELDVGFAPEVWQALLGMVLGTLILVISIASQSIPKLIDFYMRDIRSLLYIWLLIISGGHALIIKIYGEIGLIREPSRIFNTHFLLTICSFISFPYIFYILRYTKPTNIINRIYKNNMDQIMALTSPRNHALAHIPKIIEHQQYTIFEALNQLDDILEFVSFKELKADIVHDMSLTVQNYMRLKQDISPDFFKVSPRVRSDISFKTMVGQFGEMEHSQSFYEQKCFRLLGNVYIRLLEHGEFDLSSMVAGEMTKLGLTAIEEDDTDLIDIIIIRFNTLLRFAIKHGVRNNEPRNLYNLVFYYGNFVKYLVEHKKIDHVKRCFMYLRDYGVQIFKHGSTSPAMYFIVDVIATEMKKVLEQIYHDGWDKEIQNGMLSEMLQVDSPPDFNKEDLARGVLINNGVRKLQFGIALFYQRVGENDFVERIAKDILDDLDVLGEATFSQVIEMTSNFLLFAGPTFWEDTDRGNLNIYYTSDQDQIDGFKKRLYDLAETQLKAKMTSKYQLTPAELDLLWEMSRKTKEKEVELISTNVETFELILNDLEEIDEKRLDALVSLRKKLIFNSENPRLIVTTSRQVAVGTEVQISGKVSGQKKQLEFQAIVQLNTPNFLFVKVTDLGENAAIDQFSSITVRFRPLRQKMIYQFQATPQSTGTNTLLRIVHSDKVKIIEEL</sequence>
<accession>A0A381PHS4</accession>
<reference evidence="3" key="1">
    <citation type="submission" date="2018-05" db="EMBL/GenBank/DDBJ databases">
        <authorList>
            <person name="Lanie J.A."/>
            <person name="Ng W.-L."/>
            <person name="Kazmierczak K.M."/>
            <person name="Andrzejewski T.M."/>
            <person name="Davidsen T.M."/>
            <person name="Wayne K.J."/>
            <person name="Tettelin H."/>
            <person name="Glass J.I."/>
            <person name="Rusch D."/>
            <person name="Podicherti R."/>
            <person name="Tsui H.-C.T."/>
            <person name="Winkler M.E."/>
        </authorList>
    </citation>
    <scope>NUCLEOTIDE SEQUENCE</scope>
</reference>
<evidence type="ECO:0000313" key="3">
    <source>
        <dbReference type="EMBL" id="SUZ66490.1"/>
    </source>
</evidence>
<keyword evidence="2" id="KW-0812">Transmembrane</keyword>
<dbReference type="AlphaFoldDB" id="A0A381PHS4"/>
<feature type="compositionally biased region" description="Basic and acidic residues" evidence="1">
    <location>
        <begin position="1"/>
        <end position="19"/>
    </location>
</feature>
<gene>
    <name evidence="3" type="ORF">METZ01_LOCUS19344</name>
</gene>
<keyword evidence="2" id="KW-1133">Transmembrane helix</keyword>
<feature type="transmembrane region" description="Helical" evidence="2">
    <location>
        <begin position="104"/>
        <end position="122"/>
    </location>
</feature>
<dbReference type="EMBL" id="UINC01000985">
    <property type="protein sequence ID" value="SUZ66490.1"/>
    <property type="molecule type" value="Genomic_DNA"/>
</dbReference>